<evidence type="ECO:0000313" key="2">
    <source>
        <dbReference type="EMBL" id="BDU77171.1"/>
    </source>
</evidence>
<dbReference type="GO" id="GO:0005829">
    <property type="term" value="C:cytosol"/>
    <property type="evidence" value="ECO:0007669"/>
    <property type="project" value="TreeGrafter"/>
</dbReference>
<dbReference type="GO" id="GO:0016812">
    <property type="term" value="F:hydrolase activity, acting on carbon-nitrogen (but not peptide) bonds, in cyclic amides"/>
    <property type="evidence" value="ECO:0007669"/>
    <property type="project" value="TreeGrafter"/>
</dbReference>
<organism evidence="2 3">
    <name type="scientific">Mesoterricola sediminis</name>
    <dbReference type="NCBI Taxonomy" id="2927980"/>
    <lineage>
        <taxon>Bacteria</taxon>
        <taxon>Pseudomonadati</taxon>
        <taxon>Acidobacteriota</taxon>
        <taxon>Holophagae</taxon>
        <taxon>Holophagales</taxon>
        <taxon>Holophagaceae</taxon>
        <taxon>Mesoterricola</taxon>
    </lineage>
</organism>
<dbReference type="Proteomes" id="UP001228113">
    <property type="component" value="Chromosome"/>
</dbReference>
<dbReference type="InterPro" id="IPR013108">
    <property type="entry name" value="Amidohydro_3"/>
</dbReference>
<keyword evidence="3" id="KW-1185">Reference proteome</keyword>
<dbReference type="KEGG" id="msea:METESE_21290"/>
<name>A0AA48GQ24_9BACT</name>
<dbReference type="PANTHER" id="PTHR11647:SF1">
    <property type="entry name" value="COLLAPSIN RESPONSE MEDIATOR PROTEIN"/>
    <property type="match status" value="1"/>
</dbReference>
<reference evidence="2" key="1">
    <citation type="journal article" date="2023" name="Int. J. Syst. Evol. Microbiol.">
        <title>Mesoterricola silvestris gen. nov., sp. nov., Mesoterricola sediminis sp. nov., Geothrix oryzae sp. nov., Geothrix edaphica sp. nov., Geothrix rubra sp. nov., and Geothrix limicola sp. nov., six novel members of Acidobacteriota isolated from soils.</title>
        <authorList>
            <person name="Itoh H."/>
            <person name="Sugisawa Y."/>
            <person name="Mise K."/>
            <person name="Xu Z."/>
            <person name="Kuniyasu M."/>
            <person name="Ushijima N."/>
            <person name="Kawano K."/>
            <person name="Kobayashi E."/>
            <person name="Shiratori Y."/>
            <person name="Masuda Y."/>
            <person name="Senoo K."/>
        </authorList>
    </citation>
    <scope>NUCLEOTIDE SEQUENCE</scope>
    <source>
        <strain evidence="2">W786</strain>
    </source>
</reference>
<dbReference type="SUPFAM" id="SSF51338">
    <property type="entry name" value="Composite domain of metallo-dependent hydrolases"/>
    <property type="match status" value="1"/>
</dbReference>
<dbReference type="Gene3D" id="2.30.40.10">
    <property type="entry name" value="Urease, subunit C, domain 1"/>
    <property type="match status" value="1"/>
</dbReference>
<proteinExistence type="predicted"/>
<evidence type="ECO:0000259" key="1">
    <source>
        <dbReference type="Pfam" id="PF07969"/>
    </source>
</evidence>
<feature type="domain" description="Amidohydrolase 3" evidence="1">
    <location>
        <begin position="51"/>
        <end position="462"/>
    </location>
</feature>
<dbReference type="AlphaFoldDB" id="A0AA48GQ24"/>
<dbReference type="CDD" id="cd01297">
    <property type="entry name" value="D-aminoacylase"/>
    <property type="match status" value="1"/>
</dbReference>
<dbReference type="SUPFAM" id="SSF51556">
    <property type="entry name" value="Metallo-dependent hydrolases"/>
    <property type="match status" value="1"/>
</dbReference>
<dbReference type="PANTHER" id="PTHR11647">
    <property type="entry name" value="HYDRANTOINASE/DIHYDROPYRIMIDINASE FAMILY MEMBER"/>
    <property type="match status" value="1"/>
</dbReference>
<dbReference type="InterPro" id="IPR032466">
    <property type="entry name" value="Metal_Hydrolase"/>
</dbReference>
<dbReference type="InterPro" id="IPR050378">
    <property type="entry name" value="Metallo-dep_Hydrolases_sf"/>
</dbReference>
<gene>
    <name evidence="2" type="primary">dan</name>
    <name evidence="2" type="ORF">METESE_21290</name>
</gene>
<dbReference type="RefSeq" id="WP_279342221.1">
    <property type="nucleotide sequence ID" value="NZ_AP027081.1"/>
</dbReference>
<dbReference type="Pfam" id="PF07969">
    <property type="entry name" value="Amidohydro_3"/>
    <property type="match status" value="1"/>
</dbReference>
<dbReference type="Gene3D" id="3.20.20.140">
    <property type="entry name" value="Metal-dependent hydrolases"/>
    <property type="match status" value="1"/>
</dbReference>
<evidence type="ECO:0000313" key="3">
    <source>
        <dbReference type="Proteomes" id="UP001228113"/>
    </source>
</evidence>
<protein>
    <submittedName>
        <fullName evidence="2">D-aminoacylase</fullName>
    </submittedName>
</protein>
<sequence length="473" mass="49411">MLESAPAFQTLIRNARILDGTGAPAWTGDVGIRDGRIAALGDLAGAGAGTVVEARGLAAAPGFIDVHTHDDRAVFQEADIRPKLAQGVTTVVTGNCGISLAPLLPREDPPAPLDLLGGAGDYRFGTFAAFLDALRAAPLPVNVVPLVGHGTLRVGAVAAIGGPAAPGELRTMVRRVEEAMDAGARGFSTGLAYPPNLGATAAETAALARASAARGGRLCVHVRDEFDGVAEATREAFAIARAAEAPLVLSHQKAAGRANGGRSRELLDLYAEEGADVPFALDAYPYEAGSTVLDPAFAAQSREVLVAWSRPHPEAAGRTLAAVAADWGVGPLEALDRLQPGGGVYFHMLAEDVDRILLHPRCMVGSDGLPHDTHPHPRLWGTFPRYLRRMALDRPRLTLEEAVRRITALPAEVFGLRDRGRLAPGFAADLVLFDPDALRDNATYADPRTPPAGIAAVYVNGRETGQGAAGALL</sequence>
<accession>A0AA48GQ24</accession>
<dbReference type="Gene3D" id="3.30.1490.130">
    <property type="entry name" value="D-aminoacylase. Domain 3"/>
    <property type="match status" value="1"/>
</dbReference>
<dbReference type="InterPro" id="IPR011059">
    <property type="entry name" value="Metal-dep_hydrolase_composite"/>
</dbReference>
<dbReference type="GO" id="GO:0016811">
    <property type="term" value="F:hydrolase activity, acting on carbon-nitrogen (but not peptide) bonds, in linear amides"/>
    <property type="evidence" value="ECO:0007669"/>
    <property type="project" value="InterPro"/>
</dbReference>
<dbReference type="InterPro" id="IPR023100">
    <property type="entry name" value="D-aminoacylase_insert_dom_sf"/>
</dbReference>
<dbReference type="EMBL" id="AP027081">
    <property type="protein sequence ID" value="BDU77171.1"/>
    <property type="molecule type" value="Genomic_DNA"/>
</dbReference>